<dbReference type="SUPFAM" id="SSF103481">
    <property type="entry name" value="Multidrug resistance efflux transporter EmrE"/>
    <property type="match status" value="2"/>
</dbReference>
<dbReference type="InterPro" id="IPR050638">
    <property type="entry name" value="AA-Vitamin_Transporters"/>
</dbReference>
<gene>
    <name evidence="8" type="ORF">OLMES_1106</name>
</gene>
<dbReference type="PANTHER" id="PTHR32322">
    <property type="entry name" value="INNER MEMBRANE TRANSPORTER"/>
    <property type="match status" value="1"/>
</dbReference>
<dbReference type="InterPro" id="IPR037185">
    <property type="entry name" value="EmrE-like"/>
</dbReference>
<evidence type="ECO:0000256" key="6">
    <source>
        <dbReference type="SAM" id="Phobius"/>
    </source>
</evidence>
<dbReference type="KEGG" id="ome:OLMES_1106"/>
<comment type="subcellular location">
    <subcellularLocation>
        <location evidence="1">Membrane</location>
        <topology evidence="1">Multi-pass membrane protein</topology>
    </subcellularLocation>
</comment>
<dbReference type="Pfam" id="PF00892">
    <property type="entry name" value="EamA"/>
    <property type="match status" value="2"/>
</dbReference>
<organism evidence="8 9">
    <name type="scientific">Oleiphilus messinensis</name>
    <dbReference type="NCBI Taxonomy" id="141451"/>
    <lineage>
        <taxon>Bacteria</taxon>
        <taxon>Pseudomonadati</taxon>
        <taxon>Pseudomonadota</taxon>
        <taxon>Gammaproteobacteria</taxon>
        <taxon>Oceanospirillales</taxon>
        <taxon>Oleiphilaceae</taxon>
        <taxon>Oleiphilus</taxon>
    </lineage>
</organism>
<protein>
    <submittedName>
        <fullName evidence="8">DMT family permease</fullName>
    </submittedName>
</protein>
<evidence type="ECO:0000256" key="2">
    <source>
        <dbReference type="ARBA" id="ARBA00007362"/>
    </source>
</evidence>
<keyword evidence="4 6" id="KW-1133">Transmembrane helix</keyword>
<dbReference type="EMBL" id="CP021425">
    <property type="protein sequence ID" value="ARU55191.1"/>
    <property type="molecule type" value="Genomic_DNA"/>
</dbReference>
<evidence type="ECO:0000256" key="3">
    <source>
        <dbReference type="ARBA" id="ARBA00022692"/>
    </source>
</evidence>
<feature type="transmembrane region" description="Helical" evidence="6">
    <location>
        <begin position="65"/>
        <end position="84"/>
    </location>
</feature>
<dbReference type="PANTHER" id="PTHR32322:SF2">
    <property type="entry name" value="EAMA DOMAIN-CONTAINING PROTEIN"/>
    <property type="match status" value="1"/>
</dbReference>
<dbReference type="AlphaFoldDB" id="A0A1Y0I447"/>
<reference evidence="8 9" key="1">
    <citation type="submission" date="2017-05" db="EMBL/GenBank/DDBJ databases">
        <title>Genomic insights into alkan degradation activity of Oleiphilus messinensis.</title>
        <authorList>
            <person name="Kozyavkin S.A."/>
            <person name="Slesarev A.I."/>
            <person name="Golyshin P.N."/>
            <person name="Korzhenkov A."/>
            <person name="Golyshina O.N."/>
            <person name="Toshchakov S.V."/>
        </authorList>
    </citation>
    <scope>NUCLEOTIDE SEQUENCE [LARGE SCALE GENOMIC DNA]</scope>
    <source>
        <strain evidence="8 9">ME102</strain>
    </source>
</reference>
<accession>A0A1Y0I447</accession>
<feature type="transmembrane region" description="Helical" evidence="6">
    <location>
        <begin position="90"/>
        <end position="111"/>
    </location>
</feature>
<feature type="transmembrane region" description="Helical" evidence="6">
    <location>
        <begin position="7"/>
        <end position="25"/>
    </location>
</feature>
<dbReference type="Proteomes" id="UP000196027">
    <property type="component" value="Chromosome"/>
</dbReference>
<feature type="transmembrane region" description="Helical" evidence="6">
    <location>
        <begin position="145"/>
        <end position="164"/>
    </location>
</feature>
<feature type="domain" description="EamA" evidence="7">
    <location>
        <begin position="9"/>
        <end position="135"/>
    </location>
</feature>
<feature type="transmembrane region" description="Helical" evidence="6">
    <location>
        <begin position="118"/>
        <end position="139"/>
    </location>
</feature>
<dbReference type="GO" id="GO:0016020">
    <property type="term" value="C:membrane"/>
    <property type="evidence" value="ECO:0007669"/>
    <property type="project" value="UniProtKB-SubCell"/>
</dbReference>
<dbReference type="RefSeq" id="WP_198343227.1">
    <property type="nucleotide sequence ID" value="NZ_CP021425.1"/>
</dbReference>
<feature type="domain" description="EamA" evidence="7">
    <location>
        <begin position="147"/>
        <end position="283"/>
    </location>
</feature>
<proteinExistence type="inferred from homology"/>
<evidence type="ECO:0000313" key="9">
    <source>
        <dbReference type="Proteomes" id="UP000196027"/>
    </source>
</evidence>
<keyword evidence="5 6" id="KW-0472">Membrane</keyword>
<feature type="transmembrane region" description="Helical" evidence="6">
    <location>
        <begin position="212"/>
        <end position="233"/>
    </location>
</feature>
<feature type="transmembrane region" description="Helical" evidence="6">
    <location>
        <begin position="267"/>
        <end position="284"/>
    </location>
</feature>
<sequence>MPVSAAYALVVCIWSFTPLAIVWSNATLTPIAAVGIRMGIAALLGSLLMRLFSLKQSWSGSALKAYMLSTLGVFGGTVLTYLAAQTVPSGVLSVCYAMSPMLSGMLSFIIFKDRSINIIGWLAMVLALTGIFVVFLGGSGSDLEYGIGIYQLFGAVCCFSLSGVLTQHKARGMHPLAITVGALWVSMPLFLIAWWTLDGQMPVLDWSSKSPWAVIFLALFGSLLGFVSYYFILQRLHASTVALVTVVTPLFALMLGAMLNAEILPGRVYWGAFVVLSGLVLYVWREAIRRRFQSQGFACSVTRK</sequence>
<feature type="transmembrane region" description="Helical" evidence="6">
    <location>
        <begin position="176"/>
        <end position="197"/>
    </location>
</feature>
<evidence type="ECO:0000313" key="8">
    <source>
        <dbReference type="EMBL" id="ARU55191.1"/>
    </source>
</evidence>
<evidence type="ECO:0000256" key="5">
    <source>
        <dbReference type="ARBA" id="ARBA00023136"/>
    </source>
</evidence>
<keyword evidence="9" id="KW-1185">Reference proteome</keyword>
<evidence type="ECO:0000256" key="1">
    <source>
        <dbReference type="ARBA" id="ARBA00004141"/>
    </source>
</evidence>
<keyword evidence="3 6" id="KW-0812">Transmembrane</keyword>
<evidence type="ECO:0000256" key="4">
    <source>
        <dbReference type="ARBA" id="ARBA00022989"/>
    </source>
</evidence>
<evidence type="ECO:0000259" key="7">
    <source>
        <dbReference type="Pfam" id="PF00892"/>
    </source>
</evidence>
<feature type="transmembrane region" description="Helical" evidence="6">
    <location>
        <begin position="31"/>
        <end position="53"/>
    </location>
</feature>
<dbReference type="InterPro" id="IPR000620">
    <property type="entry name" value="EamA_dom"/>
</dbReference>
<comment type="similarity">
    <text evidence="2">Belongs to the EamA transporter family.</text>
</comment>
<feature type="transmembrane region" description="Helical" evidence="6">
    <location>
        <begin position="240"/>
        <end position="261"/>
    </location>
</feature>
<name>A0A1Y0I447_9GAMM</name>